<evidence type="ECO:0000256" key="1">
    <source>
        <dbReference type="ARBA" id="ARBA00003561"/>
    </source>
</evidence>
<protein>
    <recommendedName>
        <fullName evidence="3">Cyanate hydratase</fullName>
        <shortName evidence="3">Cyanase</shortName>
        <ecNumber evidence="3">4.2.1.104</ecNumber>
    </recommendedName>
    <alternativeName>
        <fullName evidence="3">Cyanate hydrolase</fullName>
    </alternativeName>
    <alternativeName>
        <fullName evidence="3">Cyanate lyase</fullName>
    </alternativeName>
</protein>
<dbReference type="PANTHER" id="PTHR34186">
    <property type="entry name" value="CYANATE HYDRATASE"/>
    <property type="match status" value="1"/>
</dbReference>
<dbReference type="OrthoDB" id="9785870at2"/>
<dbReference type="InterPro" id="IPR048564">
    <property type="entry name" value="CYNS_N"/>
</dbReference>
<dbReference type="AlphaFoldDB" id="A0A0X8E4A9"/>
<dbReference type="RefSeq" id="WP_067229295.1">
    <property type="nucleotide sequence ID" value="NZ_CP014145.1"/>
</dbReference>
<gene>
    <name evidence="3" type="primary">cynS</name>
    <name evidence="5" type="ORF">AWU67_11945</name>
</gene>
<dbReference type="SUPFAM" id="SSF47413">
    <property type="entry name" value="lambda repressor-like DNA-binding domains"/>
    <property type="match status" value="1"/>
</dbReference>
<dbReference type="GO" id="GO:0008824">
    <property type="term" value="F:cyanate hydratase activity"/>
    <property type="evidence" value="ECO:0007669"/>
    <property type="project" value="UniProtKB-UniRule"/>
</dbReference>
<dbReference type="PANTHER" id="PTHR34186:SF2">
    <property type="entry name" value="CYANATE HYDRATASE"/>
    <property type="match status" value="1"/>
</dbReference>
<dbReference type="HAMAP" id="MF_00535">
    <property type="entry name" value="Cyanate_hydrat"/>
    <property type="match status" value="1"/>
</dbReference>
<dbReference type="Pfam" id="PF02560">
    <property type="entry name" value="Cyanate_lyase"/>
    <property type="match status" value="1"/>
</dbReference>
<dbReference type="NCBIfam" id="NF002773">
    <property type="entry name" value="PRK02866.1"/>
    <property type="match status" value="1"/>
</dbReference>
<accession>A0A0X8E4A9</accession>
<feature type="active site" evidence="3">
    <location>
        <position position="96"/>
    </location>
</feature>
<keyword evidence="6" id="KW-1185">Reference proteome</keyword>
<proteinExistence type="inferred from homology"/>
<dbReference type="NCBIfam" id="TIGR00673">
    <property type="entry name" value="cynS"/>
    <property type="match status" value="1"/>
</dbReference>
<reference evidence="6" key="2">
    <citation type="submission" date="2016-01" db="EMBL/GenBank/DDBJ databases">
        <title>First complete genome sequence of a species in the genus Microterricola, an extremophilic cold active enzyme producing strain ERGS5:02 isolated from Sikkim Himalaya.</title>
        <authorList>
            <person name="Kumar R."/>
            <person name="Singh D."/>
            <person name="Swarnkar M.K."/>
        </authorList>
    </citation>
    <scope>NUCLEOTIDE SEQUENCE [LARGE SCALE GENOMIC DNA]</scope>
    <source>
        <strain evidence="6">ERGS5:02</strain>
    </source>
</reference>
<dbReference type="KEGG" id="mvd:AWU67_11945"/>
<dbReference type="InterPro" id="IPR010982">
    <property type="entry name" value="Lambda_DNA-bd_dom_sf"/>
</dbReference>
<comment type="similarity">
    <text evidence="3">Belongs to the cyanase family.</text>
</comment>
<dbReference type="InterPro" id="IPR003712">
    <property type="entry name" value="Cyanate_lyase_C"/>
</dbReference>
<dbReference type="GO" id="GO:0003677">
    <property type="term" value="F:DNA binding"/>
    <property type="evidence" value="ECO:0007669"/>
    <property type="project" value="InterPro"/>
</dbReference>
<dbReference type="InterPro" id="IPR008076">
    <property type="entry name" value="Cyanase"/>
</dbReference>
<feature type="active site" evidence="3">
    <location>
        <position position="122"/>
    </location>
</feature>
<dbReference type="SUPFAM" id="SSF55234">
    <property type="entry name" value="Cyanase C-terminal domain"/>
    <property type="match status" value="1"/>
</dbReference>
<evidence type="ECO:0000256" key="3">
    <source>
        <dbReference type="HAMAP-Rule" id="MF_00535"/>
    </source>
</evidence>
<dbReference type="PIRSF" id="PIRSF001263">
    <property type="entry name" value="Cyanate_hydratas"/>
    <property type="match status" value="1"/>
</dbReference>
<evidence type="ECO:0000259" key="4">
    <source>
        <dbReference type="SMART" id="SM01116"/>
    </source>
</evidence>
<dbReference type="CDD" id="cd00559">
    <property type="entry name" value="Cyanase_C"/>
    <property type="match status" value="1"/>
</dbReference>
<reference evidence="5 6" key="1">
    <citation type="journal article" date="2016" name="J. Biotechnol.">
        <title>First complete genome sequence of a species in the genus Microterricola, an extremophilic cold active enzyme producing bacterial strain ERGS5:02 isolated from Sikkim Himalaya.</title>
        <authorList>
            <person name="Himanshu"/>
            <person name="Swarnkar M.K."/>
            <person name="Singh D."/>
            <person name="Kumar R."/>
        </authorList>
    </citation>
    <scope>NUCLEOTIDE SEQUENCE [LARGE SCALE GENOMIC DNA]</scope>
    <source>
        <strain evidence="5 6">ERGS5:02</strain>
    </source>
</reference>
<evidence type="ECO:0000256" key="2">
    <source>
        <dbReference type="ARBA" id="ARBA00023239"/>
    </source>
</evidence>
<comment type="function">
    <text evidence="1 3">Catalyzes the reaction of cyanate with bicarbonate to produce ammonia and carbon dioxide.</text>
</comment>
<name>A0A0X8E4A9_9MICO</name>
<dbReference type="PRINTS" id="PR01693">
    <property type="entry name" value="CYANASE"/>
</dbReference>
<evidence type="ECO:0000313" key="5">
    <source>
        <dbReference type="EMBL" id="AMB59452.1"/>
    </source>
</evidence>
<dbReference type="Gene3D" id="1.10.260.40">
    <property type="entry name" value="lambda repressor-like DNA-binding domains"/>
    <property type="match status" value="1"/>
</dbReference>
<comment type="catalytic activity">
    <reaction evidence="3">
        <text>cyanate + hydrogencarbonate + 3 H(+) = NH4(+) + 2 CO2</text>
        <dbReference type="Rhea" id="RHEA:11120"/>
        <dbReference type="ChEBI" id="CHEBI:15378"/>
        <dbReference type="ChEBI" id="CHEBI:16526"/>
        <dbReference type="ChEBI" id="CHEBI:17544"/>
        <dbReference type="ChEBI" id="CHEBI:28938"/>
        <dbReference type="ChEBI" id="CHEBI:29195"/>
        <dbReference type="EC" id="4.2.1.104"/>
    </reaction>
</comment>
<dbReference type="SMART" id="SM01116">
    <property type="entry name" value="Cyanate_lyase"/>
    <property type="match status" value="1"/>
</dbReference>
<dbReference type="Pfam" id="PF21291">
    <property type="entry name" value="CYNS_N"/>
    <property type="match status" value="1"/>
</dbReference>
<dbReference type="Proteomes" id="UP000058305">
    <property type="component" value="Chromosome"/>
</dbReference>
<feature type="active site" evidence="3">
    <location>
        <position position="99"/>
    </location>
</feature>
<sequence length="156" mass="17003">MIHSQSTQASREELTAAIIDAKMRRNLSWQELTEGTGLRLAFVTAALLGQHPLPEAAAEVVAERLGLDEDAVLLLQTIPLRGSIPGGIPTDPTVYRFYEMLQVYGSTLKALVHEQFGDGIISAINFKLDIKKVDDPDGGSRAVITLDGKYLPTKPF</sequence>
<dbReference type="EMBL" id="CP014145">
    <property type="protein sequence ID" value="AMB59452.1"/>
    <property type="molecule type" value="Genomic_DNA"/>
</dbReference>
<dbReference type="InterPro" id="IPR036581">
    <property type="entry name" value="Cyanate_lyase_C_sf"/>
</dbReference>
<dbReference type="EC" id="4.2.1.104" evidence="3"/>
<evidence type="ECO:0000313" key="6">
    <source>
        <dbReference type="Proteomes" id="UP000058305"/>
    </source>
</evidence>
<dbReference type="Gene3D" id="3.30.1160.10">
    <property type="entry name" value="Cyanate lyase, C-terminal domain"/>
    <property type="match status" value="1"/>
</dbReference>
<keyword evidence="2 3" id="KW-0456">Lyase</keyword>
<feature type="domain" description="Cyanate lyase C-terminal" evidence="4">
    <location>
        <begin position="83"/>
        <end position="156"/>
    </location>
</feature>
<organism evidence="5 6">
    <name type="scientific">Microterricola viridarii</name>
    <dbReference type="NCBI Taxonomy" id="412690"/>
    <lineage>
        <taxon>Bacteria</taxon>
        <taxon>Bacillati</taxon>
        <taxon>Actinomycetota</taxon>
        <taxon>Actinomycetes</taxon>
        <taxon>Micrococcales</taxon>
        <taxon>Microbacteriaceae</taxon>
        <taxon>Microterricola</taxon>
    </lineage>
</organism>